<gene>
    <name evidence="2" type="ORF">LECACI_7A000998</name>
</gene>
<comment type="caution">
    <text evidence="2">The sequence shown here is derived from an EMBL/GenBank/DDBJ whole genome shotgun (WGS) entry which is preliminary data.</text>
</comment>
<dbReference type="EMBL" id="CAVMBE010000003">
    <property type="protein sequence ID" value="CAK3809450.1"/>
    <property type="molecule type" value="Genomic_DNA"/>
</dbReference>
<feature type="compositionally biased region" description="Polar residues" evidence="1">
    <location>
        <begin position="207"/>
        <end position="218"/>
    </location>
</feature>
<proteinExistence type="predicted"/>
<dbReference type="Proteomes" id="UP001296104">
    <property type="component" value="Unassembled WGS sequence"/>
</dbReference>
<keyword evidence="3" id="KW-1185">Reference proteome</keyword>
<protein>
    <submittedName>
        <fullName evidence="2">Uncharacterized protein</fullName>
    </submittedName>
</protein>
<feature type="region of interest" description="Disordered" evidence="1">
    <location>
        <begin position="106"/>
        <end position="153"/>
    </location>
</feature>
<name>A0AAI9E7I1_9PEZI</name>
<accession>A0AAI9E7I1</accession>
<evidence type="ECO:0000256" key="1">
    <source>
        <dbReference type="SAM" id="MobiDB-lite"/>
    </source>
</evidence>
<evidence type="ECO:0000313" key="2">
    <source>
        <dbReference type="EMBL" id="CAK3809450.1"/>
    </source>
</evidence>
<evidence type="ECO:0000313" key="3">
    <source>
        <dbReference type="Proteomes" id="UP001296104"/>
    </source>
</evidence>
<feature type="region of interest" description="Disordered" evidence="1">
    <location>
        <begin position="181"/>
        <end position="312"/>
    </location>
</feature>
<reference evidence="2" key="1">
    <citation type="submission" date="2023-11" db="EMBL/GenBank/DDBJ databases">
        <authorList>
            <person name="Alioto T."/>
            <person name="Alioto T."/>
            <person name="Gomez Garrido J."/>
        </authorList>
    </citation>
    <scope>NUCLEOTIDE SEQUENCE</scope>
</reference>
<sequence>MVKSRKGMYSISGNYLLAEIIKAANPPPSMLFNLLRDNTIQPRWEDIPLPPGRSLNSCRYAFLEMQRSLSLQPMTTPMVPGSLTPTPLSLPPVTLKRPYQYEGGSYSAGAATGREIRPKPHASGISYSQPSPTEPPSKRKRGRPTKAEAQAKAELAAAAASAGDVGSVPVAVSAPMSMIAPSRPSTQTPAPIIAPSPAPSLPTTTQEPRPSQPASTSMPIAAMLTPNIREPKSASQSSSSSGKRRRARSTKSELEETPLARTGAEYESPYGRVRGGPEDSPARTAVLRHREDPSPRPPGEPEPGNEQQQQQH</sequence>
<organism evidence="2 3">
    <name type="scientific">Lecanosticta acicola</name>
    <dbReference type="NCBI Taxonomy" id="111012"/>
    <lineage>
        <taxon>Eukaryota</taxon>
        <taxon>Fungi</taxon>
        <taxon>Dikarya</taxon>
        <taxon>Ascomycota</taxon>
        <taxon>Pezizomycotina</taxon>
        <taxon>Dothideomycetes</taxon>
        <taxon>Dothideomycetidae</taxon>
        <taxon>Mycosphaerellales</taxon>
        <taxon>Mycosphaerellaceae</taxon>
        <taxon>Lecanosticta</taxon>
    </lineage>
</organism>
<dbReference type="AlphaFoldDB" id="A0AAI9E7I1"/>
<feature type="compositionally biased region" description="Low complexity" evidence="1">
    <location>
        <begin position="302"/>
        <end position="312"/>
    </location>
</feature>